<dbReference type="AlphaFoldDB" id="K9WTX8"/>
<sequence>MSSRWIVNLEQIGVNFYNENPRLLSKQYGITTYKNPVSARD</sequence>
<dbReference type="EMBL" id="CP003642">
    <property type="protein sequence ID" value="AFZ23840.1"/>
    <property type="molecule type" value="Genomic_DNA"/>
</dbReference>
<evidence type="ECO:0000313" key="1">
    <source>
        <dbReference type="EMBL" id="AFZ23840.1"/>
    </source>
</evidence>
<organism evidence="1 2">
    <name type="scientific">Cylindrospermum stagnale PCC 7417</name>
    <dbReference type="NCBI Taxonomy" id="56107"/>
    <lineage>
        <taxon>Bacteria</taxon>
        <taxon>Bacillati</taxon>
        <taxon>Cyanobacteriota</taxon>
        <taxon>Cyanophyceae</taxon>
        <taxon>Nostocales</taxon>
        <taxon>Nostocaceae</taxon>
        <taxon>Cylindrospermum</taxon>
    </lineage>
</organism>
<reference evidence="1 2" key="1">
    <citation type="submission" date="2012-06" db="EMBL/GenBank/DDBJ databases">
        <title>Finished chromosome of genome of Cylindrospermum stagnale PCC 7417.</title>
        <authorList>
            <consortium name="US DOE Joint Genome Institute"/>
            <person name="Gugger M."/>
            <person name="Coursin T."/>
            <person name="Rippka R."/>
            <person name="Tandeau De Marsac N."/>
            <person name="Huntemann M."/>
            <person name="Wei C.-L."/>
            <person name="Han J."/>
            <person name="Detter J.C."/>
            <person name="Han C."/>
            <person name="Tapia R."/>
            <person name="Chen A."/>
            <person name="Kyrpides N."/>
            <person name="Mavromatis K."/>
            <person name="Markowitz V."/>
            <person name="Szeto E."/>
            <person name="Ivanova N."/>
            <person name="Pagani I."/>
            <person name="Pati A."/>
            <person name="Goodwin L."/>
            <person name="Nordberg H.P."/>
            <person name="Cantor M.N."/>
            <person name="Hua S.X."/>
            <person name="Woyke T."/>
            <person name="Kerfeld C.A."/>
        </authorList>
    </citation>
    <scope>NUCLEOTIDE SEQUENCE [LARGE SCALE GENOMIC DNA]</scope>
    <source>
        <strain evidence="1 2">PCC 7417</strain>
    </source>
</reference>
<evidence type="ECO:0000313" key="2">
    <source>
        <dbReference type="Proteomes" id="UP000010475"/>
    </source>
</evidence>
<name>K9WTX8_9NOST</name>
<keyword evidence="2" id="KW-1185">Reference proteome</keyword>
<accession>K9WTX8</accession>
<dbReference type="KEGG" id="csg:Cylst_1557"/>
<dbReference type="Proteomes" id="UP000010475">
    <property type="component" value="Chromosome"/>
</dbReference>
<gene>
    <name evidence="1" type="ORF">Cylst_1557</name>
</gene>
<protein>
    <submittedName>
        <fullName evidence="1">Uncharacterized protein</fullName>
    </submittedName>
</protein>
<proteinExistence type="predicted"/>
<dbReference type="HOGENOM" id="CLU_3268900_0_0_3"/>